<evidence type="ECO:0000256" key="1">
    <source>
        <dbReference type="ARBA" id="ARBA00009919"/>
    </source>
</evidence>
<dbReference type="EC" id="2.7.7.-" evidence="3"/>
<keyword evidence="4" id="KW-1185">Reference proteome</keyword>
<dbReference type="PANTHER" id="PTHR10953">
    <property type="entry name" value="UBIQUITIN-ACTIVATING ENZYME E1"/>
    <property type="match status" value="1"/>
</dbReference>
<protein>
    <submittedName>
        <fullName evidence="3">ThiF family protein</fullName>
        <ecNumber evidence="3">2.7.7.-</ecNumber>
    </submittedName>
</protein>
<keyword evidence="3" id="KW-0808">Transferase</keyword>
<dbReference type="FunFam" id="3.40.50.720:FF:000080">
    <property type="entry name" value="Thiazole biosynthesis adenylyltransferase ThiF"/>
    <property type="match status" value="1"/>
</dbReference>
<evidence type="ECO:0000313" key="3">
    <source>
        <dbReference type="EMBL" id="EGC17272.1"/>
    </source>
</evidence>
<dbReference type="InterPro" id="IPR045886">
    <property type="entry name" value="ThiF/MoeB/HesA"/>
</dbReference>
<organism evidence="3 4">
    <name type="scientific">Kingella denitrificans ATCC 33394</name>
    <dbReference type="NCBI Taxonomy" id="888741"/>
    <lineage>
        <taxon>Bacteria</taxon>
        <taxon>Pseudomonadati</taxon>
        <taxon>Pseudomonadota</taxon>
        <taxon>Betaproteobacteria</taxon>
        <taxon>Neisseriales</taxon>
        <taxon>Neisseriaceae</taxon>
        <taxon>Kingella</taxon>
    </lineage>
</organism>
<dbReference type="Pfam" id="PF00899">
    <property type="entry name" value="ThiF"/>
    <property type="match status" value="1"/>
</dbReference>
<accession>F0EZF1</accession>
<gene>
    <name evidence="3" type="primary">thiF</name>
    <name evidence="3" type="ORF">HMPREF9098_1288</name>
</gene>
<name>F0EZF1_9NEIS</name>
<evidence type="ECO:0000313" key="4">
    <source>
        <dbReference type="Proteomes" id="UP000004088"/>
    </source>
</evidence>
<dbReference type="GO" id="GO:0008641">
    <property type="term" value="F:ubiquitin-like modifier activating enzyme activity"/>
    <property type="evidence" value="ECO:0007669"/>
    <property type="project" value="InterPro"/>
</dbReference>
<dbReference type="GO" id="GO:0016779">
    <property type="term" value="F:nucleotidyltransferase activity"/>
    <property type="evidence" value="ECO:0007669"/>
    <property type="project" value="UniProtKB-KW"/>
</dbReference>
<dbReference type="InterPro" id="IPR000594">
    <property type="entry name" value="ThiF_NAD_FAD-bd"/>
</dbReference>
<dbReference type="EMBL" id="AEWV01000021">
    <property type="protein sequence ID" value="EGC17272.1"/>
    <property type="molecule type" value="Genomic_DNA"/>
</dbReference>
<dbReference type="PANTHER" id="PTHR10953:SF102">
    <property type="entry name" value="ADENYLYLTRANSFERASE AND SULFURTRANSFERASE MOCS3"/>
    <property type="match status" value="1"/>
</dbReference>
<comment type="similarity">
    <text evidence="1">Belongs to the HesA/MoeB/ThiF family.</text>
</comment>
<dbReference type="Proteomes" id="UP000004088">
    <property type="component" value="Unassembled WGS sequence"/>
</dbReference>
<dbReference type="CDD" id="cd00757">
    <property type="entry name" value="ThiF_MoeB_HesA_family"/>
    <property type="match status" value="1"/>
</dbReference>
<proteinExistence type="inferred from homology"/>
<dbReference type="GO" id="GO:0008146">
    <property type="term" value="F:sulfotransferase activity"/>
    <property type="evidence" value="ECO:0007669"/>
    <property type="project" value="TreeGrafter"/>
</dbReference>
<feature type="domain" description="THIF-type NAD/FAD binding fold" evidence="2">
    <location>
        <begin position="13"/>
        <end position="247"/>
    </location>
</feature>
<dbReference type="RefSeq" id="WP_003782838.1">
    <property type="nucleotide sequence ID" value="NZ_GL870929.1"/>
</dbReference>
<dbReference type="InterPro" id="IPR035985">
    <property type="entry name" value="Ubiquitin-activating_enz"/>
</dbReference>
<dbReference type="AlphaFoldDB" id="F0EZF1"/>
<evidence type="ECO:0000259" key="2">
    <source>
        <dbReference type="Pfam" id="PF00899"/>
    </source>
</evidence>
<dbReference type="NCBIfam" id="NF004281">
    <property type="entry name" value="PRK05690.1"/>
    <property type="match status" value="1"/>
</dbReference>
<comment type="caution">
    <text evidence="3">The sequence shown here is derived from an EMBL/GenBank/DDBJ whole genome shotgun (WGS) entry which is preliminary data.</text>
</comment>
<dbReference type="GO" id="GO:0004792">
    <property type="term" value="F:thiosulfate-cyanide sulfurtransferase activity"/>
    <property type="evidence" value="ECO:0007669"/>
    <property type="project" value="TreeGrafter"/>
</dbReference>
<dbReference type="Gene3D" id="3.40.50.720">
    <property type="entry name" value="NAD(P)-binding Rossmann-like Domain"/>
    <property type="match status" value="1"/>
</dbReference>
<dbReference type="HOGENOM" id="CLU_013325_10_3_4"/>
<keyword evidence="3" id="KW-0548">Nucleotidyltransferase</keyword>
<dbReference type="GO" id="GO:0005829">
    <property type="term" value="C:cytosol"/>
    <property type="evidence" value="ECO:0007669"/>
    <property type="project" value="TreeGrafter"/>
</dbReference>
<dbReference type="SUPFAM" id="SSF69572">
    <property type="entry name" value="Activating enzymes of the ubiquitin-like proteins"/>
    <property type="match status" value="1"/>
</dbReference>
<dbReference type="STRING" id="888741.HMPREF9098_1288"/>
<sequence>MQNELSDAQLLRYSRHILLNEIGVEGQEKLCRATVLVVGCGGLGTAVLPYLAASGVGRLILADDDTIDETNLQRQTAYAESDVGQSKALVMQRFLQQRNSACRIDALTERLDEAQLNALLPQCQAVVDCCDNFATRQAVNRAAVACKTPLISGAAVRFEGQLVVYRPDTDGSPCYACLFDMPHADDGACAVFGVFSPLVGVIGAAQAAETLKVLLGLPSPVGVLQCYNALSGEWQRFRFGKNPQCRVCG</sequence>
<reference evidence="3 4" key="1">
    <citation type="submission" date="2011-01" db="EMBL/GenBank/DDBJ databases">
        <authorList>
            <person name="Muzny D."/>
            <person name="Qin X."/>
            <person name="Deng J."/>
            <person name="Jiang H."/>
            <person name="Liu Y."/>
            <person name="Qu J."/>
            <person name="Song X.-Z."/>
            <person name="Zhang L."/>
            <person name="Thornton R."/>
            <person name="Coyle M."/>
            <person name="Francisco L."/>
            <person name="Jackson L."/>
            <person name="Javaid M."/>
            <person name="Korchina V."/>
            <person name="Kovar C."/>
            <person name="Mata R."/>
            <person name="Mathew T."/>
            <person name="Ngo R."/>
            <person name="Nguyen L."/>
            <person name="Nguyen N."/>
            <person name="Okwuonu G."/>
            <person name="Ongeri F."/>
            <person name="Pham C."/>
            <person name="Simmons D."/>
            <person name="Wilczek-Boney K."/>
            <person name="Hale W."/>
            <person name="Jakkamsetti A."/>
            <person name="Pham P."/>
            <person name="Ruth R."/>
            <person name="San Lucas F."/>
            <person name="Warren J."/>
            <person name="Zhang J."/>
            <person name="Zhao Z."/>
            <person name="Zhou C."/>
            <person name="Zhu D."/>
            <person name="Lee S."/>
            <person name="Bess C."/>
            <person name="Blankenburg K."/>
            <person name="Forbes L."/>
            <person name="Fu Q."/>
            <person name="Gubbala S."/>
            <person name="Hirani K."/>
            <person name="Jayaseelan J.C."/>
            <person name="Lara F."/>
            <person name="Munidasa M."/>
            <person name="Palculict T."/>
            <person name="Patil S."/>
            <person name="Pu L.-L."/>
            <person name="Saada N."/>
            <person name="Tang L."/>
            <person name="Weissenberger G."/>
            <person name="Zhu Y."/>
            <person name="Hemphill L."/>
            <person name="Shang Y."/>
            <person name="Youmans B."/>
            <person name="Ayvaz T."/>
            <person name="Ross M."/>
            <person name="Santibanez J."/>
            <person name="Aqrawi P."/>
            <person name="Gross S."/>
            <person name="Joshi V."/>
            <person name="Fowler G."/>
            <person name="Nazareth L."/>
            <person name="Reid J."/>
            <person name="Worley K."/>
            <person name="Petrosino J."/>
            <person name="Highlander S."/>
            <person name="Gibbs R."/>
        </authorList>
    </citation>
    <scope>NUCLEOTIDE SEQUENCE [LARGE SCALE GENOMIC DNA]</scope>
    <source>
        <strain evidence="3 4">ATCC 33394</strain>
    </source>
</reference>